<evidence type="ECO:0000313" key="2">
    <source>
        <dbReference type="EMBL" id="KAJ7022972.1"/>
    </source>
</evidence>
<protein>
    <submittedName>
        <fullName evidence="2">Uncharacterized protein</fullName>
    </submittedName>
</protein>
<dbReference type="AlphaFoldDB" id="A0AAD6WRV1"/>
<name>A0AAD6WRV1_9AGAR</name>
<feature type="compositionally biased region" description="Low complexity" evidence="1">
    <location>
        <begin position="44"/>
        <end position="60"/>
    </location>
</feature>
<feature type="region of interest" description="Disordered" evidence="1">
    <location>
        <begin position="78"/>
        <end position="117"/>
    </location>
</feature>
<comment type="caution">
    <text evidence="2">The sequence shown here is derived from an EMBL/GenBank/DDBJ whole genome shotgun (WGS) entry which is preliminary data.</text>
</comment>
<reference evidence="2" key="1">
    <citation type="submission" date="2023-03" db="EMBL/GenBank/DDBJ databases">
        <title>Massive genome expansion in bonnet fungi (Mycena s.s.) driven by repeated elements and novel gene families across ecological guilds.</title>
        <authorList>
            <consortium name="Lawrence Berkeley National Laboratory"/>
            <person name="Harder C.B."/>
            <person name="Miyauchi S."/>
            <person name="Viragh M."/>
            <person name="Kuo A."/>
            <person name="Thoen E."/>
            <person name="Andreopoulos B."/>
            <person name="Lu D."/>
            <person name="Skrede I."/>
            <person name="Drula E."/>
            <person name="Henrissat B."/>
            <person name="Morin E."/>
            <person name="Kohler A."/>
            <person name="Barry K."/>
            <person name="LaButti K."/>
            <person name="Morin E."/>
            <person name="Salamov A."/>
            <person name="Lipzen A."/>
            <person name="Mereny Z."/>
            <person name="Hegedus B."/>
            <person name="Baldrian P."/>
            <person name="Stursova M."/>
            <person name="Weitz H."/>
            <person name="Taylor A."/>
            <person name="Grigoriev I.V."/>
            <person name="Nagy L.G."/>
            <person name="Martin F."/>
            <person name="Kauserud H."/>
        </authorList>
    </citation>
    <scope>NUCLEOTIDE SEQUENCE</scope>
    <source>
        <strain evidence="2">CBHHK200</strain>
    </source>
</reference>
<evidence type="ECO:0000256" key="1">
    <source>
        <dbReference type="SAM" id="MobiDB-lite"/>
    </source>
</evidence>
<feature type="compositionally biased region" description="Polar residues" evidence="1">
    <location>
        <begin position="7"/>
        <end position="19"/>
    </location>
</feature>
<dbReference type="Proteomes" id="UP001218188">
    <property type="component" value="Unassembled WGS sequence"/>
</dbReference>
<keyword evidence="3" id="KW-1185">Reference proteome</keyword>
<sequence>MAPKLSHLTTDALQPTSISPAALHRGTSGSPLSDDDTLMDWDGSSPPHASVSPTTPSSHSPLKRKQFVMDYVFLSPPTPRRSLRHIGPQVTELSQPLERTFRDAGTSPPPESPSDRDSFVADMESCLDSILNQLAEETQRRAVLQQYASFASVPDSPAEEIPASSPTPTDFFLNSSDAISDDELSQNMFEIYSLNLKPESSIGDETDVDVGLGVQPDSNALRDVVADDDLPHLDGFPSSVRELEPDSMRSPAEQRGSLENEGNVYLGGPEPLNPPTIPTLEFDTWWAQLNEIDNDDELWSIPEQIPSHDSKSRCPCNQCSPQVTSYPDNDHPSRHSHQEIHRLFLSSPFAHRKA</sequence>
<accession>A0AAD6WRV1</accession>
<feature type="region of interest" description="Disordered" evidence="1">
    <location>
        <begin position="235"/>
        <end position="262"/>
    </location>
</feature>
<proteinExistence type="predicted"/>
<evidence type="ECO:0000313" key="3">
    <source>
        <dbReference type="Proteomes" id="UP001218188"/>
    </source>
</evidence>
<feature type="region of interest" description="Disordered" evidence="1">
    <location>
        <begin position="1"/>
        <end position="62"/>
    </location>
</feature>
<gene>
    <name evidence="2" type="ORF">C8F04DRAFT_1136322</name>
</gene>
<dbReference type="EMBL" id="JARJCM010000199">
    <property type="protein sequence ID" value="KAJ7022972.1"/>
    <property type="molecule type" value="Genomic_DNA"/>
</dbReference>
<organism evidence="2 3">
    <name type="scientific">Mycena alexandri</name>
    <dbReference type="NCBI Taxonomy" id="1745969"/>
    <lineage>
        <taxon>Eukaryota</taxon>
        <taxon>Fungi</taxon>
        <taxon>Dikarya</taxon>
        <taxon>Basidiomycota</taxon>
        <taxon>Agaricomycotina</taxon>
        <taxon>Agaricomycetes</taxon>
        <taxon>Agaricomycetidae</taxon>
        <taxon>Agaricales</taxon>
        <taxon>Marasmiineae</taxon>
        <taxon>Mycenaceae</taxon>
        <taxon>Mycena</taxon>
    </lineage>
</organism>